<dbReference type="Proteomes" id="UP000003374">
    <property type="component" value="Unassembled WGS sequence"/>
</dbReference>
<accession>A4BT06</accession>
<keyword evidence="4" id="KW-1185">Reference proteome</keyword>
<comment type="caution">
    <text evidence="3">The sequence shown here is derived from an EMBL/GenBank/DDBJ whole genome shotgun (WGS) entry which is preliminary data.</text>
</comment>
<dbReference type="InterPro" id="IPR022537">
    <property type="entry name" value="TRSP_dom"/>
</dbReference>
<evidence type="ECO:0000259" key="2">
    <source>
        <dbReference type="Pfam" id="PF15609"/>
    </source>
</evidence>
<dbReference type="RefSeq" id="WP_005001203.1">
    <property type="nucleotide sequence ID" value="NZ_CH672427.1"/>
</dbReference>
<dbReference type="Pfam" id="PF12500">
    <property type="entry name" value="TRSP"/>
    <property type="match status" value="1"/>
</dbReference>
<dbReference type="STRING" id="314278.NB231_07887"/>
<feature type="domain" description="TRSP" evidence="1">
    <location>
        <begin position="268"/>
        <end position="350"/>
    </location>
</feature>
<organism evidence="3 4">
    <name type="scientific">Nitrococcus mobilis Nb-231</name>
    <dbReference type="NCBI Taxonomy" id="314278"/>
    <lineage>
        <taxon>Bacteria</taxon>
        <taxon>Pseudomonadati</taxon>
        <taxon>Pseudomonadota</taxon>
        <taxon>Gammaproteobacteria</taxon>
        <taxon>Chromatiales</taxon>
        <taxon>Ectothiorhodospiraceae</taxon>
        <taxon>Nitrococcus</taxon>
    </lineage>
</organism>
<dbReference type="InterPro" id="IPR041688">
    <property type="entry name" value="PRTase_2"/>
</dbReference>
<dbReference type="InterPro" id="IPR000836">
    <property type="entry name" value="PRTase_dom"/>
</dbReference>
<protein>
    <recommendedName>
        <fullName evidence="5">Phosphoribosyltransferase domain-containing protein</fullName>
    </recommendedName>
</protein>
<reference evidence="3 4" key="1">
    <citation type="submission" date="2006-02" db="EMBL/GenBank/DDBJ databases">
        <authorList>
            <person name="Waterbury J."/>
            <person name="Ferriera S."/>
            <person name="Johnson J."/>
            <person name="Kravitz S."/>
            <person name="Halpern A."/>
            <person name="Remington K."/>
            <person name="Beeson K."/>
            <person name="Tran B."/>
            <person name="Rogers Y.-H."/>
            <person name="Friedman R."/>
            <person name="Venter J.C."/>
        </authorList>
    </citation>
    <scope>NUCLEOTIDE SEQUENCE [LARGE SCALE GENOMIC DNA]</scope>
    <source>
        <strain evidence="3 4">Nb-231</strain>
    </source>
</reference>
<evidence type="ECO:0000313" key="4">
    <source>
        <dbReference type="Proteomes" id="UP000003374"/>
    </source>
</evidence>
<evidence type="ECO:0000259" key="1">
    <source>
        <dbReference type="Pfam" id="PF12500"/>
    </source>
</evidence>
<dbReference type="SUPFAM" id="SSF53271">
    <property type="entry name" value="PRTase-like"/>
    <property type="match status" value="1"/>
</dbReference>
<dbReference type="InterPro" id="IPR011214">
    <property type="entry name" value="UCP020967"/>
</dbReference>
<dbReference type="eggNOG" id="COG0503">
    <property type="taxonomic scope" value="Bacteria"/>
</dbReference>
<dbReference type="OrthoDB" id="56827at2"/>
<dbReference type="HOGENOM" id="CLU_048544_0_0_6"/>
<dbReference type="InterPro" id="IPR029057">
    <property type="entry name" value="PRTase-like"/>
</dbReference>
<dbReference type="AlphaFoldDB" id="A4BT06"/>
<sequence length="378" mass="41747">MRYEIDLACGRLSIDTTKEALPLEELLGFATRRNPKRGFLFVSKVLGKHVPCRPSRMRAIYDLLIEPLCAMPTPILVMGMAETATGLGGGIADSLAAQRAGADSVIYQHTTRHTVPATELARFDEVHSHAPDHIVYAPQPVLAHDYHNAQTLVLVDDEITTGRTLTRLAETMIRHLPRLQHIVFASIVNWLDADARTSAIAQRLRLSPSFANVLEGGFSFVRNPRFHAELPGQLTAQREVEVRADIGRRGLRMGCWEHKLVPPTAALDRQRPVYVIGTGELGYQPFLLAEQLERQGFDVYYQSSTRSPIAPGGAIASSISFEDEHGEGVTSYLHNPPPTTAQVLVVYEAPHCAYNHTLSEQLNAIPVILPGFDRRVSA</sequence>
<dbReference type="Pfam" id="PF15609">
    <property type="entry name" value="PRTase_2"/>
    <property type="match status" value="1"/>
</dbReference>
<dbReference type="CDD" id="cd06223">
    <property type="entry name" value="PRTases_typeI"/>
    <property type="match status" value="1"/>
</dbReference>
<gene>
    <name evidence="3" type="ORF">NB231_07887</name>
</gene>
<dbReference type="PIRSF" id="PIRSF020967">
    <property type="entry name" value="UCP020967"/>
    <property type="match status" value="1"/>
</dbReference>
<dbReference type="EMBL" id="AAOF01000012">
    <property type="protein sequence ID" value="EAR21074.1"/>
    <property type="molecule type" value="Genomic_DNA"/>
</dbReference>
<feature type="domain" description="Orotate phosphoribosyltransferase-like" evidence="2">
    <location>
        <begin position="26"/>
        <end position="216"/>
    </location>
</feature>
<evidence type="ECO:0008006" key="5">
    <source>
        <dbReference type="Google" id="ProtNLM"/>
    </source>
</evidence>
<evidence type="ECO:0000313" key="3">
    <source>
        <dbReference type="EMBL" id="EAR21074.1"/>
    </source>
</evidence>
<name>A4BT06_9GAMM</name>
<proteinExistence type="predicted"/>